<evidence type="ECO:0000256" key="1">
    <source>
        <dbReference type="SAM" id="MobiDB-lite"/>
    </source>
</evidence>
<dbReference type="Proteomes" id="UP000295727">
    <property type="component" value="Chromosome 3"/>
</dbReference>
<evidence type="ECO:0000313" key="3">
    <source>
        <dbReference type="Proteomes" id="UP000295727"/>
    </source>
</evidence>
<feature type="compositionally biased region" description="Polar residues" evidence="1">
    <location>
        <begin position="1"/>
        <end position="12"/>
    </location>
</feature>
<sequence>MSSIPENPSRKNPSPPGGKAQGRENTIRATAKTATETKAETETETGSETGTETRRRPHSPYTIHNLDDAIAHLEKAIGADKAMAIFGVRYWHQRVHELRSTPGILRDQERRLLCLLDRFATTG</sequence>
<dbReference type="RefSeq" id="WP_134756152.1">
    <property type="nucleotide sequence ID" value="NZ_CP038150.1"/>
</dbReference>
<evidence type="ECO:0000313" key="2">
    <source>
        <dbReference type="EMBL" id="QBR01474.1"/>
    </source>
</evidence>
<feature type="region of interest" description="Disordered" evidence="1">
    <location>
        <begin position="1"/>
        <end position="61"/>
    </location>
</feature>
<dbReference type="KEGG" id="ppai:E1956_30270"/>
<keyword evidence="3" id="KW-1185">Reference proteome</keyword>
<name>A0A4P7D4J1_9BURK</name>
<organism evidence="2 3">
    <name type="scientific">Paraburkholderia pallida</name>
    <dbReference type="NCBI Taxonomy" id="2547399"/>
    <lineage>
        <taxon>Bacteria</taxon>
        <taxon>Pseudomonadati</taxon>
        <taxon>Pseudomonadota</taxon>
        <taxon>Betaproteobacteria</taxon>
        <taxon>Burkholderiales</taxon>
        <taxon>Burkholderiaceae</taxon>
        <taxon>Paraburkholderia</taxon>
    </lineage>
</organism>
<protein>
    <submittedName>
        <fullName evidence="2">Uncharacterized protein</fullName>
    </submittedName>
</protein>
<gene>
    <name evidence="2" type="ORF">E1956_30270</name>
</gene>
<dbReference type="OrthoDB" id="9097099at2"/>
<reference evidence="2 3" key="1">
    <citation type="submission" date="2019-03" db="EMBL/GenBank/DDBJ databases">
        <title>Paraburkholderia sp. 7MH5, isolated from subtropical forest soil.</title>
        <authorList>
            <person name="Gao Z.-H."/>
            <person name="Qiu L.-H."/>
        </authorList>
    </citation>
    <scope>NUCLEOTIDE SEQUENCE [LARGE SCALE GENOMIC DNA]</scope>
    <source>
        <strain evidence="2 3">7MH5</strain>
    </source>
</reference>
<accession>A0A4P7D4J1</accession>
<dbReference type="AlphaFoldDB" id="A0A4P7D4J1"/>
<dbReference type="EMBL" id="CP038150">
    <property type="protein sequence ID" value="QBR01474.1"/>
    <property type="molecule type" value="Genomic_DNA"/>
</dbReference>
<proteinExistence type="predicted"/>